<evidence type="ECO:0000256" key="2">
    <source>
        <dbReference type="ARBA" id="ARBA00022833"/>
    </source>
</evidence>
<evidence type="ECO:0000256" key="3">
    <source>
        <dbReference type="ARBA" id="ARBA00023015"/>
    </source>
</evidence>
<dbReference type="InterPro" id="IPR052360">
    <property type="entry name" value="Transcr_Regulatory_Proteins"/>
</dbReference>
<dbReference type="Gene3D" id="4.10.240.10">
    <property type="entry name" value="Zn(2)-C6 fungal-type DNA-binding domain"/>
    <property type="match status" value="1"/>
</dbReference>
<protein>
    <recommendedName>
        <fullName evidence="8">Zn(2)-C6 fungal-type domain-containing protein</fullName>
    </recommendedName>
</protein>
<feature type="compositionally biased region" description="Low complexity" evidence="7">
    <location>
        <begin position="99"/>
        <end position="109"/>
    </location>
</feature>
<feature type="domain" description="Zn(2)-C6 fungal-type" evidence="8">
    <location>
        <begin position="56"/>
        <end position="84"/>
    </location>
</feature>
<name>A0AAV9GPG2_9PEZI</name>
<dbReference type="PANTHER" id="PTHR36206:SF4">
    <property type="entry name" value="HYPOTHETICAL CONSERVED PROTEIN (EUROFUNG)-RELATED"/>
    <property type="match status" value="1"/>
</dbReference>
<evidence type="ECO:0000256" key="6">
    <source>
        <dbReference type="ARBA" id="ARBA00023242"/>
    </source>
</evidence>
<reference evidence="9" key="1">
    <citation type="journal article" date="2023" name="Mol. Phylogenet. Evol.">
        <title>Genome-scale phylogeny and comparative genomics of the fungal order Sordariales.</title>
        <authorList>
            <person name="Hensen N."/>
            <person name="Bonometti L."/>
            <person name="Westerberg I."/>
            <person name="Brannstrom I.O."/>
            <person name="Guillou S."/>
            <person name="Cros-Aarteil S."/>
            <person name="Calhoun S."/>
            <person name="Haridas S."/>
            <person name="Kuo A."/>
            <person name="Mondo S."/>
            <person name="Pangilinan J."/>
            <person name="Riley R."/>
            <person name="LaButti K."/>
            <person name="Andreopoulos B."/>
            <person name="Lipzen A."/>
            <person name="Chen C."/>
            <person name="Yan M."/>
            <person name="Daum C."/>
            <person name="Ng V."/>
            <person name="Clum A."/>
            <person name="Steindorff A."/>
            <person name="Ohm R.A."/>
            <person name="Martin F."/>
            <person name="Silar P."/>
            <person name="Natvig D.O."/>
            <person name="Lalanne C."/>
            <person name="Gautier V."/>
            <person name="Ament-Velasquez S.L."/>
            <person name="Kruys A."/>
            <person name="Hutchinson M.I."/>
            <person name="Powell A.J."/>
            <person name="Barry K."/>
            <person name="Miller A.N."/>
            <person name="Grigoriev I.V."/>
            <person name="Debuchy R."/>
            <person name="Gladieux P."/>
            <person name="Hiltunen Thoren M."/>
            <person name="Johannesson H."/>
        </authorList>
    </citation>
    <scope>NUCLEOTIDE SEQUENCE</scope>
    <source>
        <strain evidence="9">PSN243</strain>
    </source>
</reference>
<dbReference type="EMBL" id="MU865935">
    <property type="protein sequence ID" value="KAK4449850.1"/>
    <property type="molecule type" value="Genomic_DNA"/>
</dbReference>
<accession>A0AAV9GPG2</accession>
<evidence type="ECO:0000256" key="5">
    <source>
        <dbReference type="ARBA" id="ARBA00023163"/>
    </source>
</evidence>
<feature type="region of interest" description="Disordered" evidence="7">
    <location>
        <begin position="1"/>
        <end position="51"/>
    </location>
</feature>
<proteinExistence type="predicted"/>
<reference evidence="9" key="2">
    <citation type="submission" date="2023-05" db="EMBL/GenBank/DDBJ databases">
        <authorList>
            <consortium name="Lawrence Berkeley National Laboratory"/>
            <person name="Steindorff A."/>
            <person name="Hensen N."/>
            <person name="Bonometti L."/>
            <person name="Westerberg I."/>
            <person name="Brannstrom I.O."/>
            <person name="Guillou S."/>
            <person name="Cros-Aarteil S."/>
            <person name="Calhoun S."/>
            <person name="Haridas S."/>
            <person name="Kuo A."/>
            <person name="Mondo S."/>
            <person name="Pangilinan J."/>
            <person name="Riley R."/>
            <person name="Labutti K."/>
            <person name="Andreopoulos B."/>
            <person name="Lipzen A."/>
            <person name="Chen C."/>
            <person name="Yanf M."/>
            <person name="Daum C."/>
            <person name="Ng V."/>
            <person name="Clum A."/>
            <person name="Ohm R."/>
            <person name="Martin F."/>
            <person name="Silar P."/>
            <person name="Natvig D."/>
            <person name="Lalanne C."/>
            <person name="Gautier V."/>
            <person name="Ament-Velasquez S.L."/>
            <person name="Kruys A."/>
            <person name="Hutchinson M.I."/>
            <person name="Powell A.J."/>
            <person name="Barry K."/>
            <person name="Miller A.N."/>
            <person name="Grigoriev I.V."/>
            <person name="Debuchy R."/>
            <person name="Gladieux P."/>
            <person name="Thoren M.H."/>
            <person name="Johannesson H."/>
        </authorList>
    </citation>
    <scope>NUCLEOTIDE SEQUENCE</scope>
    <source>
        <strain evidence="9">PSN243</strain>
    </source>
</reference>
<dbReference type="GO" id="GO:0003677">
    <property type="term" value="F:DNA binding"/>
    <property type="evidence" value="ECO:0007669"/>
    <property type="project" value="UniProtKB-KW"/>
</dbReference>
<evidence type="ECO:0000259" key="8">
    <source>
        <dbReference type="PROSITE" id="PS50048"/>
    </source>
</evidence>
<feature type="region of interest" description="Disordered" evidence="7">
    <location>
        <begin position="89"/>
        <end position="132"/>
    </location>
</feature>
<dbReference type="PROSITE" id="PS50048">
    <property type="entry name" value="ZN2_CY6_FUNGAL_2"/>
    <property type="match status" value="1"/>
</dbReference>
<evidence type="ECO:0000256" key="4">
    <source>
        <dbReference type="ARBA" id="ARBA00023125"/>
    </source>
</evidence>
<comment type="caution">
    <text evidence="9">The sequence shown here is derived from an EMBL/GenBank/DDBJ whole genome shotgun (WGS) entry which is preliminary data.</text>
</comment>
<keyword evidence="5" id="KW-0804">Transcription</keyword>
<evidence type="ECO:0000256" key="7">
    <source>
        <dbReference type="SAM" id="MobiDB-lite"/>
    </source>
</evidence>
<keyword evidence="3" id="KW-0805">Transcription regulation</keyword>
<evidence type="ECO:0000256" key="1">
    <source>
        <dbReference type="ARBA" id="ARBA00022723"/>
    </source>
</evidence>
<organism evidence="9 10">
    <name type="scientific">Podospora aff. communis PSN243</name>
    <dbReference type="NCBI Taxonomy" id="3040156"/>
    <lineage>
        <taxon>Eukaryota</taxon>
        <taxon>Fungi</taxon>
        <taxon>Dikarya</taxon>
        <taxon>Ascomycota</taxon>
        <taxon>Pezizomycotina</taxon>
        <taxon>Sordariomycetes</taxon>
        <taxon>Sordariomycetidae</taxon>
        <taxon>Sordariales</taxon>
        <taxon>Podosporaceae</taxon>
        <taxon>Podospora</taxon>
    </lineage>
</organism>
<evidence type="ECO:0000313" key="9">
    <source>
        <dbReference type="EMBL" id="KAK4449850.1"/>
    </source>
</evidence>
<dbReference type="PANTHER" id="PTHR36206">
    <property type="entry name" value="ASPERCRYPTIN BIOSYNTHESIS CLUSTER-SPECIFIC TRANSCRIPTION REGULATOR ATNN-RELATED"/>
    <property type="match status" value="1"/>
</dbReference>
<dbReference type="InterPro" id="IPR001138">
    <property type="entry name" value="Zn2Cys6_DnaBD"/>
</dbReference>
<dbReference type="AlphaFoldDB" id="A0AAV9GPG2"/>
<dbReference type="InterPro" id="IPR036864">
    <property type="entry name" value="Zn2-C6_fun-type_DNA-bd_sf"/>
</dbReference>
<dbReference type="SUPFAM" id="SSF57701">
    <property type="entry name" value="Zn2/Cys6 DNA-binding domain"/>
    <property type="match status" value="1"/>
</dbReference>
<evidence type="ECO:0000313" key="10">
    <source>
        <dbReference type="Proteomes" id="UP001321760"/>
    </source>
</evidence>
<gene>
    <name evidence="9" type="ORF">QBC34DRAFT_298418</name>
</gene>
<dbReference type="GO" id="GO:0000981">
    <property type="term" value="F:DNA-binding transcription factor activity, RNA polymerase II-specific"/>
    <property type="evidence" value="ECO:0007669"/>
    <property type="project" value="InterPro"/>
</dbReference>
<sequence length="518" mass="57635">MSWPTPESDPFPLRASTPIPGTPQDKDGKGGPRSFVFTLQHRPRATRASVPKVRSGCITCKRRHVKCDEAKPACQRCLKWQGTCEGYHLESPSKRNRSKSPASSQASSQTGTDESAVTPRHIDFPSPPADMMEDIEGEDAAAESQREECYFQYWMSLGENLGGSFFPATLFNQTIPQLGRTEPAIRYAAMAVGALAKAVSLSSASGSPTTPTGDNSHYNHAVTYYGRALRFVRLQQDLNSDYTLRVAIVACILFACFEMLHDSREAAVNHINHGLMIVEQFMCSHDTLSPQQSTRKGKQRAVSPGPFVLDEEILLVFQRLEYLAWTTRLVQPTQQTPFRIYLCPPQPYRTPTSPFSDMFEARVCLDSTKHHLLRMMAVNNAAAVDITPLEQWMDAFKPLYAAAANGADSERSSYLRATSLLLQYHAACISLQQRERDRDSVQRHGEIVRLAEEVLANQPRGVFTMDHGPTLALFLVATRCADSSLRDEAVALLRAYPRRDAFWCSGKLVSLAEKELGA</sequence>
<dbReference type="SMART" id="SM00066">
    <property type="entry name" value="GAL4"/>
    <property type="match status" value="1"/>
</dbReference>
<dbReference type="PROSITE" id="PS00463">
    <property type="entry name" value="ZN2_CY6_FUNGAL_1"/>
    <property type="match status" value="1"/>
</dbReference>
<dbReference type="GO" id="GO:0008270">
    <property type="term" value="F:zinc ion binding"/>
    <property type="evidence" value="ECO:0007669"/>
    <property type="project" value="InterPro"/>
</dbReference>
<keyword evidence="6" id="KW-0539">Nucleus</keyword>
<dbReference type="CDD" id="cd00067">
    <property type="entry name" value="GAL4"/>
    <property type="match status" value="1"/>
</dbReference>
<keyword evidence="1" id="KW-0479">Metal-binding</keyword>
<keyword evidence="10" id="KW-1185">Reference proteome</keyword>
<keyword evidence="2" id="KW-0862">Zinc</keyword>
<dbReference type="Proteomes" id="UP001321760">
    <property type="component" value="Unassembled WGS sequence"/>
</dbReference>
<keyword evidence="4" id="KW-0238">DNA-binding</keyword>
<dbReference type="Pfam" id="PF00172">
    <property type="entry name" value="Zn_clus"/>
    <property type="match status" value="1"/>
</dbReference>